<feature type="transmembrane region" description="Helical" evidence="1">
    <location>
        <begin position="162"/>
        <end position="182"/>
    </location>
</feature>
<feature type="transmembrane region" description="Helical" evidence="1">
    <location>
        <begin position="6"/>
        <end position="30"/>
    </location>
</feature>
<keyword evidence="3" id="KW-1185">Reference proteome</keyword>
<dbReference type="Pfam" id="PF16955">
    <property type="entry name" value="OFeT_1"/>
    <property type="match status" value="1"/>
</dbReference>
<gene>
    <name evidence="2" type="ORF">GC250_05215</name>
</gene>
<keyword evidence="1" id="KW-1133">Transmembrane helix</keyword>
<proteinExistence type="predicted"/>
<feature type="transmembrane region" description="Helical" evidence="1">
    <location>
        <begin position="188"/>
        <end position="205"/>
    </location>
</feature>
<accession>A0A6A9QL24</accession>
<evidence type="ECO:0000256" key="1">
    <source>
        <dbReference type="SAM" id="Phobius"/>
    </source>
</evidence>
<evidence type="ECO:0000313" key="3">
    <source>
        <dbReference type="Proteomes" id="UP000470772"/>
    </source>
</evidence>
<feature type="transmembrane region" description="Helical" evidence="1">
    <location>
        <begin position="65"/>
        <end position="82"/>
    </location>
</feature>
<comment type="caution">
    <text evidence="2">The sequence shown here is derived from an EMBL/GenBank/DDBJ whole genome shotgun (WGS) entry which is preliminary data.</text>
</comment>
<dbReference type="Proteomes" id="UP000470772">
    <property type="component" value="Unassembled WGS sequence"/>
</dbReference>
<feature type="transmembrane region" description="Helical" evidence="1">
    <location>
        <begin position="37"/>
        <end position="59"/>
    </location>
</feature>
<dbReference type="AlphaFoldDB" id="A0A6A9QL24"/>
<reference evidence="2 3" key="1">
    <citation type="submission" date="2019-10" db="EMBL/GenBank/DDBJ databases">
        <title>Sequencing and Assembly of Multiple Reported Metal-Biooxidizing Members of the Extremely Thermoacidophilic Archaeal Family Sulfolobaceae.</title>
        <authorList>
            <person name="Counts J.A."/>
            <person name="Kelly R.M."/>
        </authorList>
    </citation>
    <scope>NUCLEOTIDE SEQUENCE [LARGE SCALE GENOMIC DNA]</scope>
    <source>
        <strain evidence="2 3">DSM 6482</strain>
    </source>
</reference>
<feature type="transmembrane region" description="Helical" evidence="1">
    <location>
        <begin position="130"/>
        <end position="150"/>
    </location>
</feature>
<dbReference type="EMBL" id="WGGD01000005">
    <property type="protein sequence ID" value="MUN28849.1"/>
    <property type="molecule type" value="Genomic_DNA"/>
</dbReference>
<keyword evidence="1" id="KW-0472">Membrane</keyword>
<protein>
    <submittedName>
        <fullName evidence="2">Uncharacterized protein</fullName>
    </submittedName>
</protein>
<organism evidence="2 3">
    <name type="scientific">Sulfuracidifex metallicus DSM 6482 = JCM 9184</name>
    <dbReference type="NCBI Taxonomy" id="523847"/>
    <lineage>
        <taxon>Archaea</taxon>
        <taxon>Thermoproteota</taxon>
        <taxon>Thermoprotei</taxon>
        <taxon>Sulfolobales</taxon>
        <taxon>Sulfolobaceae</taxon>
        <taxon>Sulfuracidifex</taxon>
    </lineage>
</organism>
<dbReference type="InterPro" id="IPR031594">
    <property type="entry name" value="OFeT_1"/>
</dbReference>
<evidence type="ECO:0000313" key="2">
    <source>
        <dbReference type="EMBL" id="MUN28849.1"/>
    </source>
</evidence>
<keyword evidence="1" id="KW-0812">Transmembrane</keyword>
<sequence length="207" mass="22498">MDIVILLAAMGISLLEMTEASAIAVIFYGIYHTSKSYLYAIAGVATSLIPALIAGKFLSTLPIDYIALGASVILFYFSQKLFRSARRSIKGIKRKKEEKEEGLVTVYAVSAIEGLEASLVVVGLMAFGYFSALIGVGVAVILVIVLTYIMKDQVMKIRVPQLKLGMSALLATIATIWILEVFLNLNEIIAVPLFVVYFLAVQALVKI</sequence>
<name>A0A6A9QL24_SULME</name>
<feature type="transmembrane region" description="Helical" evidence="1">
    <location>
        <begin position="103"/>
        <end position="124"/>
    </location>
</feature>
<dbReference type="RefSeq" id="WP_156016465.1">
    <property type="nucleotide sequence ID" value="NZ_WGGD01000005.1"/>
</dbReference>